<evidence type="ECO:0000313" key="2">
    <source>
        <dbReference type="Proteomes" id="UP000015106"/>
    </source>
</evidence>
<name>A0A8R7TPM2_TRIUA</name>
<protein>
    <submittedName>
        <fullName evidence="1">Uncharacterized protein</fullName>
    </submittedName>
</protein>
<organism evidence="1 2">
    <name type="scientific">Triticum urartu</name>
    <name type="common">Red wild einkorn</name>
    <name type="synonym">Crithodium urartu</name>
    <dbReference type="NCBI Taxonomy" id="4572"/>
    <lineage>
        <taxon>Eukaryota</taxon>
        <taxon>Viridiplantae</taxon>
        <taxon>Streptophyta</taxon>
        <taxon>Embryophyta</taxon>
        <taxon>Tracheophyta</taxon>
        <taxon>Spermatophyta</taxon>
        <taxon>Magnoliopsida</taxon>
        <taxon>Liliopsida</taxon>
        <taxon>Poales</taxon>
        <taxon>Poaceae</taxon>
        <taxon>BOP clade</taxon>
        <taxon>Pooideae</taxon>
        <taxon>Triticodae</taxon>
        <taxon>Triticeae</taxon>
        <taxon>Triticinae</taxon>
        <taxon>Triticum</taxon>
    </lineage>
</organism>
<dbReference type="Proteomes" id="UP000015106">
    <property type="component" value="Chromosome 2"/>
</dbReference>
<evidence type="ECO:0000313" key="1">
    <source>
        <dbReference type="EnsemblPlants" id="TuG1812G0200006282.01.T01"/>
    </source>
</evidence>
<reference evidence="1" key="2">
    <citation type="submission" date="2018-03" db="EMBL/GenBank/DDBJ databases">
        <title>The Triticum urartu genome reveals the dynamic nature of wheat genome evolution.</title>
        <authorList>
            <person name="Ling H."/>
            <person name="Ma B."/>
            <person name="Shi X."/>
            <person name="Liu H."/>
            <person name="Dong L."/>
            <person name="Sun H."/>
            <person name="Cao Y."/>
            <person name="Gao Q."/>
            <person name="Zheng S."/>
            <person name="Li Y."/>
            <person name="Yu Y."/>
            <person name="Du H."/>
            <person name="Qi M."/>
            <person name="Li Y."/>
            <person name="Yu H."/>
            <person name="Cui Y."/>
            <person name="Wang N."/>
            <person name="Chen C."/>
            <person name="Wu H."/>
            <person name="Zhao Y."/>
            <person name="Zhang J."/>
            <person name="Li Y."/>
            <person name="Zhou W."/>
            <person name="Zhang B."/>
            <person name="Hu W."/>
            <person name="Eijk M."/>
            <person name="Tang J."/>
            <person name="Witsenboer H."/>
            <person name="Zhao S."/>
            <person name="Li Z."/>
            <person name="Zhang A."/>
            <person name="Wang D."/>
            <person name="Liang C."/>
        </authorList>
    </citation>
    <scope>NUCLEOTIDE SEQUENCE [LARGE SCALE GENOMIC DNA]</scope>
    <source>
        <strain evidence="1">cv. G1812</strain>
    </source>
</reference>
<reference evidence="2" key="1">
    <citation type="journal article" date="2013" name="Nature">
        <title>Draft genome of the wheat A-genome progenitor Triticum urartu.</title>
        <authorList>
            <person name="Ling H.Q."/>
            <person name="Zhao S."/>
            <person name="Liu D."/>
            <person name="Wang J."/>
            <person name="Sun H."/>
            <person name="Zhang C."/>
            <person name="Fan H."/>
            <person name="Li D."/>
            <person name="Dong L."/>
            <person name="Tao Y."/>
            <person name="Gao C."/>
            <person name="Wu H."/>
            <person name="Li Y."/>
            <person name="Cui Y."/>
            <person name="Guo X."/>
            <person name="Zheng S."/>
            <person name="Wang B."/>
            <person name="Yu K."/>
            <person name="Liang Q."/>
            <person name="Yang W."/>
            <person name="Lou X."/>
            <person name="Chen J."/>
            <person name="Feng M."/>
            <person name="Jian J."/>
            <person name="Zhang X."/>
            <person name="Luo G."/>
            <person name="Jiang Y."/>
            <person name="Liu J."/>
            <person name="Wang Z."/>
            <person name="Sha Y."/>
            <person name="Zhang B."/>
            <person name="Wu H."/>
            <person name="Tang D."/>
            <person name="Shen Q."/>
            <person name="Xue P."/>
            <person name="Zou S."/>
            <person name="Wang X."/>
            <person name="Liu X."/>
            <person name="Wang F."/>
            <person name="Yang Y."/>
            <person name="An X."/>
            <person name="Dong Z."/>
            <person name="Zhang K."/>
            <person name="Zhang X."/>
            <person name="Luo M.C."/>
            <person name="Dvorak J."/>
            <person name="Tong Y."/>
            <person name="Wang J."/>
            <person name="Yang H."/>
            <person name="Li Z."/>
            <person name="Wang D."/>
            <person name="Zhang A."/>
            <person name="Wang J."/>
        </authorList>
    </citation>
    <scope>NUCLEOTIDE SEQUENCE</scope>
    <source>
        <strain evidence="2">cv. G1812</strain>
    </source>
</reference>
<dbReference type="EnsemblPlants" id="TuG1812G0200006282.01.T01">
    <property type="protein sequence ID" value="TuG1812G0200006282.01.T01"/>
    <property type="gene ID" value="TuG1812G0200006282.01"/>
</dbReference>
<accession>A0A8R7TPM2</accession>
<sequence>MNNRALMGDQWHGRQPRMQLSANMETKGGAPMTGERVKLEILHPVRDHGPAVHFTVVGNHTSMNILPTDMRNLWPAFSIRCTTALRQEITIDYTYALEGVWQIW</sequence>
<dbReference type="Gramene" id="TuG1812G0200006282.01.T01">
    <property type="protein sequence ID" value="TuG1812G0200006282.01.T01"/>
    <property type="gene ID" value="TuG1812G0200006282.01"/>
</dbReference>
<proteinExistence type="predicted"/>
<reference evidence="1" key="3">
    <citation type="submission" date="2022-06" db="UniProtKB">
        <authorList>
            <consortium name="EnsemblPlants"/>
        </authorList>
    </citation>
    <scope>IDENTIFICATION</scope>
</reference>
<dbReference type="AlphaFoldDB" id="A0A8R7TPM2"/>
<keyword evidence="2" id="KW-1185">Reference proteome</keyword>